<dbReference type="GO" id="GO:0006826">
    <property type="term" value="P:iron ion transport"/>
    <property type="evidence" value="ECO:0007669"/>
    <property type="project" value="TreeGrafter"/>
</dbReference>
<comment type="subcellular location">
    <subcellularLocation>
        <location evidence="1">Membrane</location>
        <topology evidence="1">Multi-pass membrane protein</topology>
    </subcellularLocation>
</comment>
<feature type="domain" description="FAD-binding FR-type" evidence="8">
    <location>
        <begin position="374"/>
        <end position="484"/>
    </location>
</feature>
<feature type="transmembrane region" description="Helical" evidence="7">
    <location>
        <begin position="210"/>
        <end position="228"/>
    </location>
</feature>
<accession>A0A2J6RVG6</accession>
<gene>
    <name evidence="9" type="ORF">L207DRAFT_510730</name>
</gene>
<dbReference type="SUPFAM" id="SSF52343">
    <property type="entry name" value="Ferredoxin reductase-like, C-terminal NADP-linked domain"/>
    <property type="match status" value="1"/>
</dbReference>
<dbReference type="Pfam" id="PF01794">
    <property type="entry name" value="Ferric_reduct"/>
    <property type="match status" value="1"/>
</dbReference>
<feature type="transmembrane region" description="Helical" evidence="7">
    <location>
        <begin position="283"/>
        <end position="301"/>
    </location>
</feature>
<evidence type="ECO:0000313" key="9">
    <source>
        <dbReference type="EMBL" id="PMD42515.1"/>
    </source>
</evidence>
<dbReference type="OrthoDB" id="17725at2759"/>
<dbReference type="InterPro" id="IPR051410">
    <property type="entry name" value="Ferric/Cupric_Reductase"/>
</dbReference>
<dbReference type="PANTHER" id="PTHR32361">
    <property type="entry name" value="FERRIC/CUPRIC REDUCTASE TRANSMEMBRANE COMPONENT"/>
    <property type="match status" value="1"/>
</dbReference>
<keyword evidence="4 7" id="KW-1133">Transmembrane helix</keyword>
<reference evidence="9 10" key="1">
    <citation type="submission" date="2016-04" db="EMBL/GenBank/DDBJ databases">
        <title>A degradative enzymes factory behind the ericoid mycorrhizal symbiosis.</title>
        <authorList>
            <consortium name="DOE Joint Genome Institute"/>
            <person name="Martino E."/>
            <person name="Morin E."/>
            <person name="Grelet G."/>
            <person name="Kuo A."/>
            <person name="Kohler A."/>
            <person name="Daghino S."/>
            <person name="Barry K."/>
            <person name="Choi C."/>
            <person name="Cichocki N."/>
            <person name="Clum A."/>
            <person name="Copeland A."/>
            <person name="Hainaut M."/>
            <person name="Haridas S."/>
            <person name="Labutti K."/>
            <person name="Lindquist E."/>
            <person name="Lipzen A."/>
            <person name="Khouja H.-R."/>
            <person name="Murat C."/>
            <person name="Ohm R."/>
            <person name="Olson A."/>
            <person name="Spatafora J."/>
            <person name="Veneault-Fourrey C."/>
            <person name="Henrissat B."/>
            <person name="Grigoriev I."/>
            <person name="Martin F."/>
            <person name="Perotto S."/>
        </authorList>
    </citation>
    <scope>NUCLEOTIDE SEQUENCE [LARGE SCALE GENOMIC DNA]</scope>
    <source>
        <strain evidence="9 10">F</strain>
    </source>
</reference>
<feature type="transmembrane region" description="Helical" evidence="7">
    <location>
        <begin position="339"/>
        <end position="357"/>
    </location>
</feature>
<keyword evidence="3 7" id="KW-0812">Transmembrane</keyword>
<dbReference type="InterPro" id="IPR039261">
    <property type="entry name" value="FNR_nucleotide-bd"/>
</dbReference>
<organism evidence="9 10">
    <name type="scientific">Hyaloscypha variabilis (strain UAMH 11265 / GT02V1 / F)</name>
    <name type="common">Meliniomyces variabilis</name>
    <dbReference type="NCBI Taxonomy" id="1149755"/>
    <lineage>
        <taxon>Eukaryota</taxon>
        <taxon>Fungi</taxon>
        <taxon>Dikarya</taxon>
        <taxon>Ascomycota</taxon>
        <taxon>Pezizomycotina</taxon>
        <taxon>Leotiomycetes</taxon>
        <taxon>Helotiales</taxon>
        <taxon>Hyaloscyphaceae</taxon>
        <taxon>Hyaloscypha</taxon>
        <taxon>Hyaloscypha variabilis</taxon>
    </lineage>
</organism>
<name>A0A2J6RVG6_HYAVF</name>
<evidence type="ECO:0000256" key="5">
    <source>
        <dbReference type="ARBA" id="ARBA00023065"/>
    </source>
</evidence>
<dbReference type="Gene3D" id="3.40.50.80">
    <property type="entry name" value="Nucleotide-binding domain of ferredoxin-NADP reductase (FNR) module"/>
    <property type="match status" value="1"/>
</dbReference>
<feature type="transmembrane region" description="Helical" evidence="7">
    <location>
        <begin position="48"/>
        <end position="66"/>
    </location>
</feature>
<dbReference type="InterPro" id="IPR013130">
    <property type="entry name" value="Fe3_Rdtase_TM_dom"/>
</dbReference>
<feature type="transmembrane region" description="Helical" evidence="7">
    <location>
        <begin position="249"/>
        <end position="271"/>
    </location>
</feature>
<evidence type="ECO:0000256" key="6">
    <source>
        <dbReference type="ARBA" id="ARBA00023136"/>
    </source>
</evidence>
<dbReference type="PROSITE" id="PS51384">
    <property type="entry name" value="FAD_FR"/>
    <property type="match status" value="1"/>
</dbReference>
<keyword evidence="10" id="KW-1185">Reference proteome</keyword>
<dbReference type="GO" id="GO:0000293">
    <property type="term" value="F:ferric-chelate reductase activity"/>
    <property type="evidence" value="ECO:0007669"/>
    <property type="project" value="TreeGrafter"/>
</dbReference>
<dbReference type="GO" id="GO:0005886">
    <property type="term" value="C:plasma membrane"/>
    <property type="evidence" value="ECO:0007669"/>
    <property type="project" value="TreeGrafter"/>
</dbReference>
<dbReference type="PANTHER" id="PTHR32361:SF28">
    <property type="entry name" value="FRP1P"/>
    <property type="match status" value="1"/>
</dbReference>
<proteinExistence type="predicted"/>
<keyword evidence="5" id="KW-0406">Ion transport</keyword>
<evidence type="ECO:0000256" key="3">
    <source>
        <dbReference type="ARBA" id="ARBA00022692"/>
    </source>
</evidence>
<dbReference type="GO" id="GO:0006879">
    <property type="term" value="P:intracellular iron ion homeostasis"/>
    <property type="evidence" value="ECO:0007669"/>
    <property type="project" value="TreeGrafter"/>
</dbReference>
<dbReference type="CDD" id="cd06186">
    <property type="entry name" value="NOX_Duox_like_FAD_NADP"/>
    <property type="match status" value="1"/>
</dbReference>
<dbReference type="Pfam" id="PF08022">
    <property type="entry name" value="FAD_binding_8"/>
    <property type="match status" value="1"/>
</dbReference>
<sequence>MESQWLQDAIRLSLKASREGDNGPPEQRDPRLHKLVEGIIFSRKLVPTYYLIILGFICLLSASHWTEKTLRWRRRQFYRSQLLGTGNAYDNPVKYNVPIAREQALNGIRSSSCSTVEATASLLQKDLDERTTLLETREAHGLHLGYLGFIICTAKAILIYQPSPIPFVNKTLPSNGTSVVLLAFMALNIFYTFFHINFTVFEVFVLADRFGLIFVANLPLLYILAAKNQPLRFLTGRSYESLNIFHRRLGELLCLAALFHSAGMVAVWYTLFRPDGLGLTHFLVIKMVLLGIGAFISYEVLYLTSLASFRQRWYELFLGTHVILQVLALSFVFFHHETARPYVGIALGVFLLDRLVYRMGIKSTTIGAYTKILEDEDTVRLSSTVSLKPRSPCWIFIFGPTLMSGWKATDHVLLTIPSLSSKHWIQAHPFTIASKGPLADEDEGRLELLIRAQDGFSRDLLNAARLHKHLTVHLDGPYGSSHARTILEDSNLAIVVAGGSGIAVGFPLVHHLLDISRSTDTEIAPTFMLLRRKIVLIWVIREEAHLSWAGRPALADAENRGAEIIIPQATEEIGRPNLKVMICEILEKFANATGQKTRIVASGPDSMGRAVRNTCASLVREGKDVDVAIEKFGW</sequence>
<evidence type="ECO:0000313" key="10">
    <source>
        <dbReference type="Proteomes" id="UP000235786"/>
    </source>
</evidence>
<dbReference type="SFLD" id="SFLDG01168">
    <property type="entry name" value="Ferric_reductase_subgroup_(FRE"/>
    <property type="match status" value="1"/>
</dbReference>
<feature type="transmembrane region" description="Helical" evidence="7">
    <location>
        <begin position="313"/>
        <end position="333"/>
    </location>
</feature>
<evidence type="ECO:0000256" key="7">
    <source>
        <dbReference type="SAM" id="Phobius"/>
    </source>
</evidence>
<dbReference type="EMBL" id="KZ613943">
    <property type="protein sequence ID" value="PMD42515.1"/>
    <property type="molecule type" value="Genomic_DNA"/>
</dbReference>
<feature type="transmembrane region" description="Helical" evidence="7">
    <location>
        <begin position="179"/>
        <end position="198"/>
    </location>
</feature>
<dbReference type="InterPro" id="IPR017927">
    <property type="entry name" value="FAD-bd_FR_type"/>
</dbReference>
<dbReference type="SFLD" id="SFLDS00052">
    <property type="entry name" value="Ferric_Reductase_Domain"/>
    <property type="match status" value="1"/>
</dbReference>
<keyword evidence="6 7" id="KW-0472">Membrane</keyword>
<dbReference type="Proteomes" id="UP000235786">
    <property type="component" value="Unassembled WGS sequence"/>
</dbReference>
<evidence type="ECO:0000256" key="1">
    <source>
        <dbReference type="ARBA" id="ARBA00004141"/>
    </source>
</evidence>
<evidence type="ECO:0000256" key="2">
    <source>
        <dbReference type="ARBA" id="ARBA00022448"/>
    </source>
</evidence>
<protein>
    <recommendedName>
        <fullName evidence="8">FAD-binding FR-type domain-containing protein</fullName>
    </recommendedName>
</protein>
<dbReference type="AlphaFoldDB" id="A0A2J6RVG6"/>
<evidence type="ECO:0000256" key="4">
    <source>
        <dbReference type="ARBA" id="ARBA00022989"/>
    </source>
</evidence>
<keyword evidence="2" id="KW-0813">Transport</keyword>
<evidence type="ECO:0000259" key="8">
    <source>
        <dbReference type="PROSITE" id="PS51384"/>
    </source>
</evidence>
<dbReference type="InterPro" id="IPR013112">
    <property type="entry name" value="FAD-bd_8"/>
</dbReference>
<dbReference type="GO" id="GO:0015677">
    <property type="term" value="P:copper ion import"/>
    <property type="evidence" value="ECO:0007669"/>
    <property type="project" value="TreeGrafter"/>
</dbReference>
<dbReference type="STRING" id="1149755.A0A2J6RVG6"/>